<reference evidence="1" key="1">
    <citation type="submission" date="2022-03" db="EMBL/GenBank/DDBJ databases">
        <authorList>
            <person name="Lindestad O."/>
        </authorList>
    </citation>
    <scope>NUCLEOTIDE SEQUENCE</scope>
</reference>
<dbReference type="OrthoDB" id="3176171at2759"/>
<name>A0A8S4RKK9_9NEOP</name>
<comment type="caution">
    <text evidence="1">The sequence shown here is derived from an EMBL/GenBank/DDBJ whole genome shotgun (WGS) entry which is preliminary data.</text>
</comment>
<gene>
    <name evidence="1" type="primary">jg4652</name>
    <name evidence="1" type="ORF">PAEG_LOCUS15120</name>
</gene>
<organism evidence="1 2">
    <name type="scientific">Pararge aegeria aegeria</name>
    <dbReference type="NCBI Taxonomy" id="348720"/>
    <lineage>
        <taxon>Eukaryota</taxon>
        <taxon>Metazoa</taxon>
        <taxon>Ecdysozoa</taxon>
        <taxon>Arthropoda</taxon>
        <taxon>Hexapoda</taxon>
        <taxon>Insecta</taxon>
        <taxon>Pterygota</taxon>
        <taxon>Neoptera</taxon>
        <taxon>Endopterygota</taxon>
        <taxon>Lepidoptera</taxon>
        <taxon>Glossata</taxon>
        <taxon>Ditrysia</taxon>
        <taxon>Papilionoidea</taxon>
        <taxon>Nymphalidae</taxon>
        <taxon>Satyrinae</taxon>
        <taxon>Satyrini</taxon>
        <taxon>Parargina</taxon>
        <taxon>Pararge</taxon>
    </lineage>
</organism>
<dbReference type="AlphaFoldDB" id="A0A8S4RKK9"/>
<keyword evidence="2" id="KW-1185">Reference proteome</keyword>
<evidence type="ECO:0000313" key="2">
    <source>
        <dbReference type="Proteomes" id="UP000838756"/>
    </source>
</evidence>
<accession>A0A8S4RKK9</accession>
<evidence type="ECO:0000313" key="1">
    <source>
        <dbReference type="EMBL" id="CAH2237958.1"/>
    </source>
</evidence>
<dbReference type="Proteomes" id="UP000838756">
    <property type="component" value="Unassembled WGS sequence"/>
</dbReference>
<dbReference type="EMBL" id="CAKXAJ010025305">
    <property type="protein sequence ID" value="CAH2237958.1"/>
    <property type="molecule type" value="Genomic_DNA"/>
</dbReference>
<proteinExistence type="predicted"/>
<sequence>MEALIAQWVGHRLHILGGGGEIEYQQSPLTFLRYTLVSTVKENILRKPARPRILHNVLEAVFSPPIRTGPACWTTASTQSHYGRKPVPCGEPVMGNNMNDSFTILDNQALKYETVKGPFILKSCMSEMTFTVSP</sequence>
<protein>
    <submittedName>
        <fullName evidence="1">Jg4652 protein</fullName>
    </submittedName>
</protein>